<keyword evidence="5" id="KW-0732">Signal</keyword>
<dbReference type="RefSeq" id="XP_018443274.1">
    <property type="nucleotide sequence ID" value="XM_018587772.1"/>
</dbReference>
<sequence length="118" mass="13956">MLDGNGITFSNELKYNKLLKVRCDNVEGEHLLKIGEEYEFTLVDVSFHYCTMSQGPNNFKHHQKFDVYDGLYTECPSKCYDRDTQCKWIARENGIYFSSVDYPPTKKYEWNIPHLLKN</sequence>
<comment type="similarity">
    <text evidence="2 6">Belongs to the plant self-incompatibility (S1) protein family.</text>
</comment>
<keyword evidence="7" id="KW-1185">Reference proteome</keyword>
<dbReference type="AlphaFoldDB" id="A0A6J0K8I8"/>
<dbReference type="KEGG" id="rsz:108815113"/>
<evidence type="ECO:0000256" key="5">
    <source>
        <dbReference type="ARBA" id="ARBA00022729"/>
    </source>
</evidence>
<dbReference type="PANTHER" id="PTHR31232:SF78">
    <property type="entry name" value="S-PROTEIN HOMOLOG"/>
    <property type="match status" value="1"/>
</dbReference>
<dbReference type="OrthoDB" id="1727555at2759"/>
<reference evidence="8" key="2">
    <citation type="submission" date="2025-08" db="UniProtKB">
        <authorList>
            <consortium name="RefSeq"/>
        </authorList>
    </citation>
    <scope>IDENTIFICATION</scope>
    <source>
        <tissue evidence="8">Leaf</tissue>
    </source>
</reference>
<keyword evidence="4 6" id="KW-0964">Secreted</keyword>
<protein>
    <recommendedName>
        <fullName evidence="6">S-protein homolog</fullName>
    </recommendedName>
</protein>
<dbReference type="GO" id="GO:0060320">
    <property type="term" value="P:rejection of self pollen"/>
    <property type="evidence" value="ECO:0007669"/>
    <property type="project" value="UniProtKB-KW"/>
</dbReference>
<dbReference type="PANTHER" id="PTHR31232">
    <property type="match status" value="1"/>
</dbReference>
<evidence type="ECO:0000256" key="1">
    <source>
        <dbReference type="ARBA" id="ARBA00004613"/>
    </source>
</evidence>
<comment type="subcellular location">
    <subcellularLocation>
        <location evidence="1 6">Secreted</location>
    </subcellularLocation>
</comment>
<keyword evidence="3 6" id="KW-0713">Self-incompatibility</keyword>
<evidence type="ECO:0000256" key="6">
    <source>
        <dbReference type="RuleBase" id="RU367044"/>
    </source>
</evidence>
<organism evidence="7 8">
    <name type="scientific">Raphanus sativus</name>
    <name type="common">Radish</name>
    <name type="synonym">Raphanus raphanistrum var. sativus</name>
    <dbReference type="NCBI Taxonomy" id="3726"/>
    <lineage>
        <taxon>Eukaryota</taxon>
        <taxon>Viridiplantae</taxon>
        <taxon>Streptophyta</taxon>
        <taxon>Embryophyta</taxon>
        <taxon>Tracheophyta</taxon>
        <taxon>Spermatophyta</taxon>
        <taxon>Magnoliopsida</taxon>
        <taxon>eudicotyledons</taxon>
        <taxon>Gunneridae</taxon>
        <taxon>Pentapetalae</taxon>
        <taxon>rosids</taxon>
        <taxon>malvids</taxon>
        <taxon>Brassicales</taxon>
        <taxon>Brassicaceae</taxon>
        <taxon>Brassiceae</taxon>
        <taxon>Raphanus</taxon>
    </lineage>
</organism>
<name>A0A6J0K8I8_RAPSA</name>
<dbReference type="GO" id="GO:0005576">
    <property type="term" value="C:extracellular region"/>
    <property type="evidence" value="ECO:0007669"/>
    <property type="project" value="UniProtKB-SubCell"/>
</dbReference>
<evidence type="ECO:0000313" key="8">
    <source>
        <dbReference type="RefSeq" id="XP_018443274.1"/>
    </source>
</evidence>
<dbReference type="Proteomes" id="UP000504610">
    <property type="component" value="Chromosome 7"/>
</dbReference>
<evidence type="ECO:0000256" key="2">
    <source>
        <dbReference type="ARBA" id="ARBA00005581"/>
    </source>
</evidence>
<dbReference type="GeneID" id="108815113"/>
<dbReference type="Pfam" id="PF05938">
    <property type="entry name" value="Self-incomp_S1"/>
    <property type="match status" value="1"/>
</dbReference>
<dbReference type="InterPro" id="IPR010264">
    <property type="entry name" value="Self-incomp_S1"/>
</dbReference>
<reference evidence="7" key="1">
    <citation type="journal article" date="2019" name="Database">
        <title>The radish genome database (RadishGD): an integrated information resource for radish genomics.</title>
        <authorList>
            <person name="Yu H.J."/>
            <person name="Baek S."/>
            <person name="Lee Y.J."/>
            <person name="Cho A."/>
            <person name="Mun J.H."/>
        </authorList>
    </citation>
    <scope>NUCLEOTIDE SEQUENCE [LARGE SCALE GENOMIC DNA]</scope>
    <source>
        <strain evidence="7">cv. WK10039</strain>
    </source>
</reference>
<proteinExistence type="inferred from homology"/>
<accession>A0A6J0K8I8</accession>
<evidence type="ECO:0000256" key="3">
    <source>
        <dbReference type="ARBA" id="ARBA00022471"/>
    </source>
</evidence>
<gene>
    <name evidence="8" type="primary">LOC108815113</name>
</gene>
<evidence type="ECO:0000313" key="7">
    <source>
        <dbReference type="Proteomes" id="UP000504610"/>
    </source>
</evidence>
<evidence type="ECO:0000256" key="4">
    <source>
        <dbReference type="ARBA" id="ARBA00022525"/>
    </source>
</evidence>